<proteinExistence type="predicted"/>
<dbReference type="EC" id="3.1.3.48" evidence="1"/>
<keyword evidence="6" id="KW-1185">Reference proteome</keyword>
<evidence type="ECO:0000313" key="6">
    <source>
        <dbReference type="Proteomes" id="UP001164746"/>
    </source>
</evidence>
<dbReference type="SUPFAM" id="SSF52799">
    <property type="entry name" value="(Phosphotyrosine protein) phosphatases II"/>
    <property type="match status" value="1"/>
</dbReference>
<keyword evidence="2" id="KW-0378">Hydrolase</keyword>
<dbReference type="Proteomes" id="UP001164746">
    <property type="component" value="Chromosome 11"/>
</dbReference>
<dbReference type="EMBL" id="CP111022">
    <property type="protein sequence ID" value="WAR18767.1"/>
    <property type="molecule type" value="Genomic_DNA"/>
</dbReference>
<evidence type="ECO:0000256" key="3">
    <source>
        <dbReference type="ARBA" id="ARBA00022912"/>
    </source>
</evidence>
<reference evidence="5" key="1">
    <citation type="submission" date="2022-11" db="EMBL/GenBank/DDBJ databases">
        <title>Centuries of genome instability and evolution in soft-shell clam transmissible cancer (bioRxiv).</title>
        <authorList>
            <person name="Hart S.F.M."/>
            <person name="Yonemitsu M.A."/>
            <person name="Giersch R.M."/>
            <person name="Beal B.F."/>
            <person name="Arriagada G."/>
            <person name="Davis B.W."/>
            <person name="Ostrander E.A."/>
            <person name="Goff S.P."/>
            <person name="Metzger M.J."/>
        </authorList>
    </citation>
    <scope>NUCLEOTIDE SEQUENCE</scope>
    <source>
        <strain evidence="5">MELC-2E11</strain>
        <tissue evidence="5">Siphon/mantle</tissue>
    </source>
</reference>
<dbReference type="InterPro" id="IPR022778">
    <property type="entry name" value="CDKN3"/>
</dbReference>
<dbReference type="Gene3D" id="3.90.190.10">
    <property type="entry name" value="Protein tyrosine phosphatase superfamily"/>
    <property type="match status" value="1"/>
</dbReference>
<gene>
    <name evidence="5" type="ORF">MAR_000605</name>
</gene>
<evidence type="ECO:0000256" key="2">
    <source>
        <dbReference type="ARBA" id="ARBA00022801"/>
    </source>
</evidence>
<evidence type="ECO:0000256" key="1">
    <source>
        <dbReference type="ARBA" id="ARBA00013064"/>
    </source>
</evidence>
<protein>
    <recommendedName>
        <fullName evidence="1">protein-tyrosine-phosphatase</fullName>
        <ecNumber evidence="1">3.1.3.48</ecNumber>
    </recommendedName>
</protein>
<dbReference type="InterPro" id="IPR029021">
    <property type="entry name" value="Prot-tyrosine_phosphatase-like"/>
</dbReference>
<dbReference type="Pfam" id="PF05706">
    <property type="entry name" value="CDKN3"/>
    <property type="match status" value="1"/>
</dbReference>
<evidence type="ECO:0000313" key="5">
    <source>
        <dbReference type="EMBL" id="WAR18767.1"/>
    </source>
</evidence>
<sequence length="132" mass="14833">MAEAKSNELSTVTLKTGFDSSDDEGEINASPFNISWLELNSGEGDDRLGISGLPGCRFKDTWRSLEHDIMAVCTLLILDESLKAEEAIFKVRELRGPGAIQSVKQYNYACEYRSLMKTYREENESEARSISR</sequence>
<feature type="domain" description="CDKN3" evidence="4">
    <location>
        <begin position="16"/>
        <end position="72"/>
    </location>
</feature>
<name>A0ABY7FAY1_MYAAR</name>
<organism evidence="5 6">
    <name type="scientific">Mya arenaria</name>
    <name type="common">Soft-shell clam</name>
    <dbReference type="NCBI Taxonomy" id="6604"/>
    <lineage>
        <taxon>Eukaryota</taxon>
        <taxon>Metazoa</taxon>
        <taxon>Spiralia</taxon>
        <taxon>Lophotrochozoa</taxon>
        <taxon>Mollusca</taxon>
        <taxon>Bivalvia</taxon>
        <taxon>Autobranchia</taxon>
        <taxon>Heteroconchia</taxon>
        <taxon>Euheterodonta</taxon>
        <taxon>Imparidentia</taxon>
        <taxon>Neoheterodontei</taxon>
        <taxon>Myida</taxon>
        <taxon>Myoidea</taxon>
        <taxon>Myidae</taxon>
        <taxon>Mya</taxon>
    </lineage>
</organism>
<keyword evidence="3" id="KW-0904">Protein phosphatase</keyword>
<accession>A0ABY7FAY1</accession>
<evidence type="ECO:0000259" key="4">
    <source>
        <dbReference type="Pfam" id="PF05706"/>
    </source>
</evidence>